<keyword evidence="2" id="KW-1185">Reference proteome</keyword>
<dbReference type="EMBL" id="JAPQKS010000006">
    <property type="protein sequence ID" value="KAJ5223547.1"/>
    <property type="molecule type" value="Genomic_DNA"/>
</dbReference>
<accession>A0A9W9THY7</accession>
<dbReference type="GeneID" id="83204688"/>
<dbReference type="RefSeq" id="XP_058327730.1">
    <property type="nucleotide sequence ID" value="XM_058477385.1"/>
</dbReference>
<sequence>MSEPKPNSSESEPVLHSANLPPFYIQPARRIESLKRCLETELGQIQRVNIEALIKMYESGET</sequence>
<name>A0A9W9THY7_9EURO</name>
<reference evidence="1" key="1">
    <citation type="submission" date="2022-11" db="EMBL/GenBank/DDBJ databases">
        <authorList>
            <person name="Petersen C."/>
        </authorList>
    </citation>
    <scope>NUCLEOTIDE SEQUENCE</scope>
    <source>
        <strain evidence="1">IBT 19713</strain>
    </source>
</reference>
<proteinExistence type="predicted"/>
<dbReference type="Proteomes" id="UP001150941">
    <property type="component" value="Unassembled WGS sequence"/>
</dbReference>
<gene>
    <name evidence="1" type="ORF">N7468_008089</name>
</gene>
<reference evidence="1" key="2">
    <citation type="journal article" date="2023" name="IMA Fungus">
        <title>Comparative genomic study of the Penicillium genus elucidates a diverse pangenome and 15 lateral gene transfer events.</title>
        <authorList>
            <person name="Petersen C."/>
            <person name="Sorensen T."/>
            <person name="Nielsen M.R."/>
            <person name="Sondergaard T.E."/>
            <person name="Sorensen J.L."/>
            <person name="Fitzpatrick D.A."/>
            <person name="Frisvad J.C."/>
            <person name="Nielsen K.L."/>
        </authorList>
    </citation>
    <scope>NUCLEOTIDE SEQUENCE</scope>
    <source>
        <strain evidence="1">IBT 19713</strain>
    </source>
</reference>
<dbReference type="AlphaFoldDB" id="A0A9W9THY7"/>
<dbReference type="OrthoDB" id="4199986at2759"/>
<comment type="caution">
    <text evidence="1">The sequence shown here is derived from an EMBL/GenBank/DDBJ whole genome shotgun (WGS) entry which is preliminary data.</text>
</comment>
<protein>
    <submittedName>
        <fullName evidence="1">Uncharacterized protein</fullName>
    </submittedName>
</protein>
<organism evidence="1 2">
    <name type="scientific">Penicillium chermesinum</name>
    <dbReference type="NCBI Taxonomy" id="63820"/>
    <lineage>
        <taxon>Eukaryota</taxon>
        <taxon>Fungi</taxon>
        <taxon>Dikarya</taxon>
        <taxon>Ascomycota</taxon>
        <taxon>Pezizomycotina</taxon>
        <taxon>Eurotiomycetes</taxon>
        <taxon>Eurotiomycetidae</taxon>
        <taxon>Eurotiales</taxon>
        <taxon>Aspergillaceae</taxon>
        <taxon>Penicillium</taxon>
    </lineage>
</organism>
<evidence type="ECO:0000313" key="1">
    <source>
        <dbReference type="EMBL" id="KAJ5223547.1"/>
    </source>
</evidence>
<evidence type="ECO:0000313" key="2">
    <source>
        <dbReference type="Proteomes" id="UP001150941"/>
    </source>
</evidence>